<reference evidence="9 10" key="1">
    <citation type="submission" date="2019-11" db="EMBL/GenBank/DDBJ databases">
        <authorList>
            <person name="Khan S.A."/>
            <person name="Jeon C.O."/>
            <person name="Chun B.H."/>
        </authorList>
    </citation>
    <scope>NUCLEOTIDE SEQUENCE [LARGE SCALE GENOMIC DNA]</scope>
    <source>
        <strain evidence="9 10">IMCC 1097</strain>
    </source>
</reference>
<keyword evidence="10" id="KW-1185">Reference proteome</keyword>
<keyword evidence="4 7" id="KW-0862">Zinc</keyword>
<dbReference type="KEGG" id="llp:GH975_05270"/>
<dbReference type="InterPro" id="IPR023627">
    <property type="entry name" value="Rcmb_RecR"/>
</dbReference>
<dbReference type="PANTHER" id="PTHR30446">
    <property type="entry name" value="RECOMBINATION PROTEIN RECR"/>
    <property type="match status" value="1"/>
</dbReference>
<evidence type="ECO:0000256" key="4">
    <source>
        <dbReference type="ARBA" id="ARBA00022833"/>
    </source>
</evidence>
<evidence type="ECO:0000313" key="9">
    <source>
        <dbReference type="EMBL" id="QGG80018.1"/>
    </source>
</evidence>
<evidence type="ECO:0000313" key="10">
    <source>
        <dbReference type="Proteomes" id="UP000388235"/>
    </source>
</evidence>
<gene>
    <name evidence="7 9" type="primary">recR</name>
    <name evidence="9" type="ORF">GH975_05270</name>
</gene>
<dbReference type="PROSITE" id="PS50880">
    <property type="entry name" value="TOPRIM"/>
    <property type="match status" value="1"/>
</dbReference>
<dbReference type="InterPro" id="IPR006171">
    <property type="entry name" value="TOPRIM_dom"/>
</dbReference>
<dbReference type="SUPFAM" id="SSF111304">
    <property type="entry name" value="Recombination protein RecR"/>
    <property type="match status" value="1"/>
</dbReference>
<evidence type="ECO:0000256" key="2">
    <source>
        <dbReference type="ARBA" id="ARBA00022763"/>
    </source>
</evidence>
<dbReference type="HAMAP" id="MF_00017">
    <property type="entry name" value="RecR"/>
    <property type="match status" value="1"/>
</dbReference>
<dbReference type="Pfam" id="PF21176">
    <property type="entry name" value="RecR_HhH"/>
    <property type="match status" value="1"/>
</dbReference>
<keyword evidence="6 7" id="KW-0234">DNA repair</keyword>
<evidence type="ECO:0000256" key="1">
    <source>
        <dbReference type="ARBA" id="ARBA00022723"/>
    </source>
</evidence>
<comment type="similarity">
    <text evidence="7">Belongs to the RecR family.</text>
</comment>
<dbReference type="Proteomes" id="UP000388235">
    <property type="component" value="Chromosome"/>
</dbReference>
<sequence length="197" mass="21342">MKSFSPLFDELQRSLQVLPGVGPRSAQRMALNLIERTPSEASKLATVLAQALRDISHCHTCYVLSESETCQICADPKRDAHRLMVVESPGQLMAFERAGLHDGHYFVLNGLISPLDGISPDQVRIPQLLKRVGDGVTEVVLALTSSVEGEATAHYIKAQCPGVTLTRLARGIPMGGDIESLDPNTLELALGARESWS</sequence>
<comment type="function">
    <text evidence="7">May play a role in DNA repair. It seems to be involved in an RecBC-independent recombinational process of DNA repair. It may act with RecF and RecO.</text>
</comment>
<keyword evidence="5 7" id="KW-0233">DNA recombination</keyword>
<dbReference type="Pfam" id="PF13662">
    <property type="entry name" value="Toprim_4"/>
    <property type="match status" value="1"/>
</dbReference>
<dbReference type="PANTHER" id="PTHR30446:SF0">
    <property type="entry name" value="RECOMBINATION PROTEIN RECR"/>
    <property type="match status" value="1"/>
</dbReference>
<dbReference type="GO" id="GO:0006281">
    <property type="term" value="P:DNA repair"/>
    <property type="evidence" value="ECO:0007669"/>
    <property type="project" value="UniProtKB-UniRule"/>
</dbReference>
<feature type="zinc finger region" description="C4-type" evidence="7">
    <location>
        <begin position="58"/>
        <end position="73"/>
    </location>
</feature>
<protein>
    <recommendedName>
        <fullName evidence="7">Recombination protein RecR</fullName>
    </recommendedName>
</protein>
<dbReference type="AlphaFoldDB" id="A0A5Q2Q7N2"/>
<dbReference type="InterPro" id="IPR000093">
    <property type="entry name" value="DNA_Rcmb_RecR"/>
</dbReference>
<accession>A0A5Q2Q7N2</accession>
<dbReference type="Gene3D" id="3.40.1360.10">
    <property type="match status" value="1"/>
</dbReference>
<dbReference type="GO" id="GO:0006310">
    <property type="term" value="P:DNA recombination"/>
    <property type="evidence" value="ECO:0007669"/>
    <property type="project" value="UniProtKB-UniRule"/>
</dbReference>
<name>A0A5Q2Q7N2_9GAMM</name>
<dbReference type="NCBIfam" id="TIGR00615">
    <property type="entry name" value="recR"/>
    <property type="match status" value="1"/>
</dbReference>
<evidence type="ECO:0000259" key="8">
    <source>
        <dbReference type="PROSITE" id="PS50880"/>
    </source>
</evidence>
<dbReference type="InterPro" id="IPR034137">
    <property type="entry name" value="TOPRIM_RecR"/>
</dbReference>
<dbReference type="InterPro" id="IPR015967">
    <property type="entry name" value="Rcmb_RecR_Znf"/>
</dbReference>
<organism evidence="9 10">
    <name type="scientific">Litorivicinus lipolyticus</name>
    <dbReference type="NCBI Taxonomy" id="418701"/>
    <lineage>
        <taxon>Bacteria</taxon>
        <taxon>Pseudomonadati</taxon>
        <taxon>Pseudomonadota</taxon>
        <taxon>Gammaproteobacteria</taxon>
        <taxon>Oceanospirillales</taxon>
        <taxon>Litorivicinaceae</taxon>
        <taxon>Litorivicinus</taxon>
    </lineage>
</organism>
<dbReference type="EMBL" id="CP045871">
    <property type="protein sequence ID" value="QGG80018.1"/>
    <property type="molecule type" value="Genomic_DNA"/>
</dbReference>
<proteinExistence type="inferred from homology"/>
<evidence type="ECO:0000256" key="3">
    <source>
        <dbReference type="ARBA" id="ARBA00022771"/>
    </source>
</evidence>
<dbReference type="RefSeq" id="WP_153713522.1">
    <property type="nucleotide sequence ID" value="NZ_CP045871.1"/>
</dbReference>
<dbReference type="Gene3D" id="1.10.8.420">
    <property type="entry name" value="RecR Domain 1"/>
    <property type="match status" value="1"/>
</dbReference>
<evidence type="ECO:0000256" key="7">
    <source>
        <dbReference type="HAMAP-Rule" id="MF_00017"/>
    </source>
</evidence>
<dbReference type="GO" id="GO:0003677">
    <property type="term" value="F:DNA binding"/>
    <property type="evidence" value="ECO:0007669"/>
    <property type="project" value="UniProtKB-UniRule"/>
</dbReference>
<keyword evidence="3 7" id="KW-0863">Zinc-finger</keyword>
<feature type="domain" description="Toprim" evidence="8">
    <location>
        <begin position="81"/>
        <end position="173"/>
    </location>
</feature>
<dbReference type="OrthoDB" id="9802672at2"/>
<dbReference type="SMART" id="SM00493">
    <property type="entry name" value="TOPRIM"/>
    <property type="match status" value="1"/>
</dbReference>
<dbReference type="CDD" id="cd01025">
    <property type="entry name" value="TOPRIM_recR"/>
    <property type="match status" value="1"/>
</dbReference>
<evidence type="ECO:0000256" key="5">
    <source>
        <dbReference type="ARBA" id="ARBA00023172"/>
    </source>
</evidence>
<keyword evidence="1 7" id="KW-0479">Metal-binding</keyword>
<keyword evidence="2 7" id="KW-0227">DNA damage</keyword>
<dbReference type="Pfam" id="PF21175">
    <property type="entry name" value="RecR_C"/>
    <property type="match status" value="1"/>
</dbReference>
<evidence type="ECO:0000256" key="6">
    <source>
        <dbReference type="ARBA" id="ARBA00023204"/>
    </source>
</evidence>
<dbReference type="PROSITE" id="PS01300">
    <property type="entry name" value="RECR"/>
    <property type="match status" value="1"/>
</dbReference>
<dbReference type="GO" id="GO:0008270">
    <property type="term" value="F:zinc ion binding"/>
    <property type="evidence" value="ECO:0007669"/>
    <property type="project" value="UniProtKB-KW"/>
</dbReference>